<feature type="transmembrane region" description="Helical" evidence="6">
    <location>
        <begin position="212"/>
        <end position="235"/>
    </location>
</feature>
<protein>
    <submittedName>
        <fullName evidence="7">YihY/virulence factor BrkB family protein</fullName>
    </submittedName>
</protein>
<evidence type="ECO:0000313" key="7">
    <source>
        <dbReference type="EMBL" id="MBI1621463.1"/>
    </source>
</evidence>
<feature type="transmembrane region" description="Helical" evidence="6">
    <location>
        <begin position="241"/>
        <end position="264"/>
    </location>
</feature>
<evidence type="ECO:0000256" key="5">
    <source>
        <dbReference type="ARBA" id="ARBA00023136"/>
    </source>
</evidence>
<keyword evidence="2" id="KW-1003">Cell membrane</keyword>
<sequence length="287" mass="31347">MLRSLAVTKRVLGDALGHFNNDDGWALASHLALSALMALFPFLIFATSLASFLGAEAFSDTAVHLVFDTWPDQIAEPIAREVATVLTVPRGDVLTVGIVAAAFFATNGIEALRVGLNRAYRVIDTRSILWLRTQSLAFVIIATAGFLIVSSLLVVAPIAVDIAQRHLPWIRPYLGTITIWRFIIASSVIVLALVAVHLWLPAGRRSLREIWPGLIFTLVFWVVGSTVFATYLGYFSSYVTTYAGLASIMIALVFLYIVSAIFILGGELNAAIRRYLDARAKVARLPD</sequence>
<dbReference type="EMBL" id="JADGMQ010000008">
    <property type="protein sequence ID" value="MBI1621463.1"/>
    <property type="molecule type" value="Genomic_DNA"/>
</dbReference>
<feature type="transmembrane region" description="Helical" evidence="6">
    <location>
        <begin position="136"/>
        <end position="159"/>
    </location>
</feature>
<evidence type="ECO:0000313" key="8">
    <source>
        <dbReference type="Proteomes" id="UP000601789"/>
    </source>
</evidence>
<evidence type="ECO:0000256" key="1">
    <source>
        <dbReference type="ARBA" id="ARBA00004651"/>
    </source>
</evidence>
<name>A0ABS0SDT1_9HYPH</name>
<gene>
    <name evidence="7" type="ORF">IOD40_12410</name>
</gene>
<dbReference type="PANTHER" id="PTHR30213">
    <property type="entry name" value="INNER MEMBRANE PROTEIN YHJD"/>
    <property type="match status" value="1"/>
</dbReference>
<keyword evidence="3 6" id="KW-0812">Transmembrane</keyword>
<accession>A0ABS0SDT1</accession>
<feature type="transmembrane region" description="Helical" evidence="6">
    <location>
        <begin position="31"/>
        <end position="53"/>
    </location>
</feature>
<dbReference type="RefSeq" id="WP_198476864.1">
    <property type="nucleotide sequence ID" value="NZ_JADGMQ010000008.1"/>
</dbReference>
<evidence type="ECO:0000256" key="4">
    <source>
        <dbReference type="ARBA" id="ARBA00022989"/>
    </source>
</evidence>
<evidence type="ECO:0000256" key="3">
    <source>
        <dbReference type="ARBA" id="ARBA00022692"/>
    </source>
</evidence>
<evidence type="ECO:0000256" key="2">
    <source>
        <dbReference type="ARBA" id="ARBA00022475"/>
    </source>
</evidence>
<dbReference type="PIRSF" id="PIRSF035875">
    <property type="entry name" value="RNase_BN"/>
    <property type="match status" value="1"/>
</dbReference>
<keyword evidence="5 6" id="KW-0472">Membrane</keyword>
<comment type="caution">
    <text evidence="7">The sequence shown here is derived from an EMBL/GenBank/DDBJ whole genome shotgun (WGS) entry which is preliminary data.</text>
</comment>
<proteinExistence type="predicted"/>
<comment type="subcellular location">
    <subcellularLocation>
        <location evidence="1">Cell membrane</location>
        <topology evidence="1">Multi-pass membrane protein</topology>
    </subcellularLocation>
</comment>
<reference evidence="7 8" key="1">
    <citation type="submission" date="2020-10" db="EMBL/GenBank/DDBJ databases">
        <title>Aquamicrobium zhengzhouensis sp. nov., a exopolysaccharide producing bacterium isolated from farmland soil.</title>
        <authorList>
            <person name="Wang X."/>
        </authorList>
    </citation>
    <scope>NUCLEOTIDE SEQUENCE [LARGE SCALE GENOMIC DNA]</scope>
    <source>
        <strain evidence="8">cd-1</strain>
    </source>
</reference>
<dbReference type="Pfam" id="PF03631">
    <property type="entry name" value="Virul_fac_BrkB"/>
    <property type="match status" value="1"/>
</dbReference>
<dbReference type="PANTHER" id="PTHR30213:SF0">
    <property type="entry name" value="UPF0761 MEMBRANE PROTEIN YIHY"/>
    <property type="match status" value="1"/>
</dbReference>
<keyword evidence="4 6" id="KW-1133">Transmembrane helix</keyword>
<feature type="transmembrane region" description="Helical" evidence="6">
    <location>
        <begin position="179"/>
        <end position="200"/>
    </location>
</feature>
<keyword evidence="8" id="KW-1185">Reference proteome</keyword>
<dbReference type="NCBIfam" id="TIGR00765">
    <property type="entry name" value="yihY_not_rbn"/>
    <property type="match status" value="1"/>
</dbReference>
<evidence type="ECO:0000256" key="6">
    <source>
        <dbReference type="SAM" id="Phobius"/>
    </source>
</evidence>
<organism evidence="7 8">
    <name type="scientific">Aquamicrobium zhengzhouense</name>
    <dbReference type="NCBI Taxonomy" id="2781738"/>
    <lineage>
        <taxon>Bacteria</taxon>
        <taxon>Pseudomonadati</taxon>
        <taxon>Pseudomonadota</taxon>
        <taxon>Alphaproteobacteria</taxon>
        <taxon>Hyphomicrobiales</taxon>
        <taxon>Phyllobacteriaceae</taxon>
        <taxon>Aquamicrobium</taxon>
    </lineage>
</organism>
<feature type="transmembrane region" description="Helical" evidence="6">
    <location>
        <begin position="93"/>
        <end position="116"/>
    </location>
</feature>
<dbReference type="Proteomes" id="UP000601789">
    <property type="component" value="Unassembled WGS sequence"/>
</dbReference>
<dbReference type="InterPro" id="IPR017039">
    <property type="entry name" value="Virul_fac_BrkB"/>
</dbReference>